<keyword evidence="1" id="KW-0812">Transmembrane</keyword>
<keyword evidence="3" id="KW-1185">Reference proteome</keyword>
<accession>W1NL43</accession>
<reference evidence="3" key="1">
    <citation type="journal article" date="2013" name="Science">
        <title>The Amborella genome and the evolution of flowering plants.</title>
        <authorList>
            <consortium name="Amborella Genome Project"/>
        </authorList>
    </citation>
    <scope>NUCLEOTIDE SEQUENCE [LARGE SCALE GENOMIC DNA]</scope>
</reference>
<feature type="transmembrane region" description="Helical" evidence="1">
    <location>
        <begin position="69"/>
        <end position="92"/>
    </location>
</feature>
<protein>
    <submittedName>
        <fullName evidence="2">Uncharacterized protein</fullName>
    </submittedName>
</protein>
<organism evidence="2 3">
    <name type="scientific">Amborella trichopoda</name>
    <dbReference type="NCBI Taxonomy" id="13333"/>
    <lineage>
        <taxon>Eukaryota</taxon>
        <taxon>Viridiplantae</taxon>
        <taxon>Streptophyta</taxon>
        <taxon>Embryophyta</taxon>
        <taxon>Tracheophyta</taxon>
        <taxon>Spermatophyta</taxon>
        <taxon>Magnoliopsida</taxon>
        <taxon>Amborellales</taxon>
        <taxon>Amborellaceae</taxon>
        <taxon>Amborella</taxon>
    </lineage>
</organism>
<gene>
    <name evidence="2" type="ORF">AMTR_s00060p00194750</name>
</gene>
<sequence length="107" mass="12251">MAQEEAPPTVEDEEHKVFRASYDPLGGGPLTDEESQILMPFLIDLFRALLFPNALKGGPHLSCNPTCRAIGWLEIFLLFTRWFGVLPSWLFFSKGCVEWLKRDLLLR</sequence>
<keyword evidence="1" id="KW-0472">Membrane</keyword>
<name>W1NL43_AMBTC</name>
<proteinExistence type="predicted"/>
<dbReference type="Gramene" id="ERM95940">
    <property type="protein sequence ID" value="ERM95940"/>
    <property type="gene ID" value="AMTR_s00060p00194750"/>
</dbReference>
<keyword evidence="1" id="KW-1133">Transmembrane helix</keyword>
<evidence type="ECO:0000256" key="1">
    <source>
        <dbReference type="SAM" id="Phobius"/>
    </source>
</evidence>
<dbReference type="EMBL" id="KI397373">
    <property type="protein sequence ID" value="ERM95940.1"/>
    <property type="molecule type" value="Genomic_DNA"/>
</dbReference>
<dbReference type="Proteomes" id="UP000017836">
    <property type="component" value="Unassembled WGS sequence"/>
</dbReference>
<dbReference type="AlphaFoldDB" id="W1NL43"/>
<dbReference type="HOGENOM" id="CLU_2213482_0_0_1"/>
<evidence type="ECO:0000313" key="2">
    <source>
        <dbReference type="EMBL" id="ERM95940.1"/>
    </source>
</evidence>
<evidence type="ECO:0000313" key="3">
    <source>
        <dbReference type="Proteomes" id="UP000017836"/>
    </source>
</evidence>